<dbReference type="Proteomes" id="UP001497525">
    <property type="component" value="Unassembled WGS sequence"/>
</dbReference>
<evidence type="ECO:0000313" key="6">
    <source>
        <dbReference type="Proteomes" id="UP001497525"/>
    </source>
</evidence>
<name>A0AAV2TFR0_CALDB</name>
<feature type="coiled-coil region" evidence="2">
    <location>
        <begin position="75"/>
        <end position="109"/>
    </location>
</feature>
<organism evidence="5 6">
    <name type="scientific">Calicophoron daubneyi</name>
    <name type="common">Rumen fluke</name>
    <name type="synonym">Paramphistomum daubneyi</name>
    <dbReference type="NCBI Taxonomy" id="300641"/>
    <lineage>
        <taxon>Eukaryota</taxon>
        <taxon>Metazoa</taxon>
        <taxon>Spiralia</taxon>
        <taxon>Lophotrochozoa</taxon>
        <taxon>Platyhelminthes</taxon>
        <taxon>Trematoda</taxon>
        <taxon>Digenea</taxon>
        <taxon>Plagiorchiida</taxon>
        <taxon>Pronocephalata</taxon>
        <taxon>Paramphistomoidea</taxon>
        <taxon>Paramphistomidae</taxon>
        <taxon>Calicophoron</taxon>
    </lineage>
</organism>
<protein>
    <recommendedName>
        <fullName evidence="4">DUF4200 domain-containing protein</fullName>
    </recommendedName>
</protein>
<sequence>MFLLEYSIAVQRTEISRLDELANREGLKLDLAEKCLEQDAALFDEFLKENDKTSVEAVALAEQEARVRASLGDEIKRLTAQQMQINAEINRLKELVKEYKRYKEFLEQLIPEPHRSKRASGRREKQMARRRAREETRRLQSAAPTPTAPAQVRRPSYLTRRPSVWASSAGSPRDGMPRSSAPVVKSPKGESKGDVKDEVDSSSSDESDSDIYFSSPAEVLEILCDLEEANLRLIRNCQDTQETIDVVKTVATETKQKIEADTAVLVKHHTNLQIGIHKELEKSEDLSVNEEDFIFDGLNKEQQEEVLQTARVLIAEVYKECFRKSEASLNPLQMLNMIEAKMIGLLMQLNKLPEELIMPALQANEKRHRIGVKEGLKLRQKLQQEERIRKALERAKAEPKKNLGRKLMERSDPPQLERGETRDLEAIMREEAELVFLFG</sequence>
<dbReference type="PANTHER" id="PTHR21683:SF3">
    <property type="entry name" value="CILIA AND FLAGELLA ASSOCIATED PROTEIN 100"/>
    <property type="match status" value="1"/>
</dbReference>
<feature type="compositionally biased region" description="Basic and acidic residues" evidence="3">
    <location>
        <begin position="121"/>
        <end position="138"/>
    </location>
</feature>
<feature type="domain" description="DUF4200" evidence="4">
    <location>
        <begin position="1"/>
        <end position="112"/>
    </location>
</feature>
<keyword evidence="1 2" id="KW-0175">Coiled coil</keyword>
<proteinExistence type="predicted"/>
<dbReference type="PANTHER" id="PTHR21683">
    <property type="entry name" value="COILED-COIL DOMAIN-CONTAINING PROTEIN 42 LIKE-2-LIKE-RELATED"/>
    <property type="match status" value="1"/>
</dbReference>
<dbReference type="Pfam" id="PF13863">
    <property type="entry name" value="DUF4200"/>
    <property type="match status" value="1"/>
</dbReference>
<feature type="compositionally biased region" description="Basic and acidic residues" evidence="3">
    <location>
        <begin position="187"/>
        <end position="199"/>
    </location>
</feature>
<feature type="region of interest" description="Disordered" evidence="3">
    <location>
        <begin position="113"/>
        <end position="211"/>
    </location>
</feature>
<comment type="caution">
    <text evidence="5">The sequence shown here is derived from an EMBL/GenBank/DDBJ whole genome shotgun (WGS) entry which is preliminary data.</text>
</comment>
<dbReference type="EMBL" id="CAXLJL010000279">
    <property type="protein sequence ID" value="CAL5135954.1"/>
    <property type="molecule type" value="Genomic_DNA"/>
</dbReference>
<evidence type="ECO:0000256" key="1">
    <source>
        <dbReference type="ARBA" id="ARBA00023054"/>
    </source>
</evidence>
<dbReference type="GO" id="GO:0005856">
    <property type="term" value="C:cytoskeleton"/>
    <property type="evidence" value="ECO:0007669"/>
    <property type="project" value="UniProtKB-ARBA"/>
</dbReference>
<evidence type="ECO:0000256" key="2">
    <source>
        <dbReference type="SAM" id="Coils"/>
    </source>
</evidence>
<evidence type="ECO:0000313" key="5">
    <source>
        <dbReference type="EMBL" id="CAL5135954.1"/>
    </source>
</evidence>
<gene>
    <name evidence="5" type="ORF">CDAUBV1_LOCUS10061</name>
</gene>
<dbReference type="InterPro" id="IPR051147">
    <property type="entry name" value="CFAP_domain-containing"/>
</dbReference>
<dbReference type="AlphaFoldDB" id="A0AAV2TFR0"/>
<dbReference type="InterPro" id="IPR025252">
    <property type="entry name" value="DUF4200"/>
</dbReference>
<evidence type="ECO:0000256" key="3">
    <source>
        <dbReference type="SAM" id="MobiDB-lite"/>
    </source>
</evidence>
<evidence type="ECO:0000259" key="4">
    <source>
        <dbReference type="Pfam" id="PF13863"/>
    </source>
</evidence>
<reference evidence="5" key="1">
    <citation type="submission" date="2024-06" db="EMBL/GenBank/DDBJ databases">
        <authorList>
            <person name="Liu X."/>
            <person name="Lenzi L."/>
            <person name="Haldenby T S."/>
            <person name="Uol C."/>
        </authorList>
    </citation>
    <scope>NUCLEOTIDE SEQUENCE</scope>
</reference>
<accession>A0AAV2TFR0</accession>